<comment type="caution">
    <text evidence="1">The sequence shown here is derived from an EMBL/GenBank/DDBJ whole genome shotgun (WGS) entry which is preliminary data.</text>
</comment>
<proteinExistence type="predicted"/>
<dbReference type="EMBL" id="JACJFM010000227">
    <property type="protein sequence ID" value="MBB1489805.1"/>
    <property type="molecule type" value="Genomic_DNA"/>
</dbReference>
<name>A0A839IWQ0_9GAMM</name>
<dbReference type="AlphaFoldDB" id="A0A839IWQ0"/>
<dbReference type="Proteomes" id="UP000565262">
    <property type="component" value="Unassembled WGS sequence"/>
</dbReference>
<keyword evidence="2" id="KW-1185">Reference proteome</keyword>
<evidence type="ECO:0000313" key="1">
    <source>
        <dbReference type="EMBL" id="MBB1489805.1"/>
    </source>
</evidence>
<accession>A0A839IWQ0</accession>
<reference evidence="1 2" key="1">
    <citation type="submission" date="2020-08" db="EMBL/GenBank/DDBJ databases">
        <title>Oceanospirillum sp. nov. isolated from marine sediment.</title>
        <authorList>
            <person name="Ji X."/>
        </authorList>
    </citation>
    <scope>NUCLEOTIDE SEQUENCE [LARGE SCALE GENOMIC DNA]</scope>
    <source>
        <strain evidence="1 2">D5</strain>
    </source>
</reference>
<evidence type="ECO:0000313" key="2">
    <source>
        <dbReference type="Proteomes" id="UP000565262"/>
    </source>
</evidence>
<sequence length="120" mass="13833">SSGDHGFEIEISDMENMPEDQEIYLRDNLTGDYFDLRNGQPYSFISAQGMFNDRLEIVFQSESTTLGTDEATAKENYVYYDRDENRLYAKQLNGDVTRFTLYNIRGQSIMELQDVDGTAL</sequence>
<feature type="non-terminal residue" evidence="1">
    <location>
        <position position="120"/>
    </location>
</feature>
<gene>
    <name evidence="1" type="ORF">H4O21_24680</name>
</gene>
<feature type="non-terminal residue" evidence="1">
    <location>
        <position position="1"/>
    </location>
</feature>
<organism evidence="1 2">
    <name type="scientific">Oceanospirillum sediminis</name>
    <dbReference type="NCBI Taxonomy" id="2760088"/>
    <lineage>
        <taxon>Bacteria</taxon>
        <taxon>Pseudomonadati</taxon>
        <taxon>Pseudomonadota</taxon>
        <taxon>Gammaproteobacteria</taxon>
        <taxon>Oceanospirillales</taxon>
        <taxon>Oceanospirillaceae</taxon>
        <taxon>Oceanospirillum</taxon>
    </lineage>
</organism>
<protein>
    <submittedName>
        <fullName evidence="1">Uncharacterized protein</fullName>
    </submittedName>
</protein>